<accession>A0A024GBG5</accession>
<evidence type="ECO:0000313" key="2">
    <source>
        <dbReference type="Proteomes" id="UP000053237"/>
    </source>
</evidence>
<name>A0A024GBG5_9STRA</name>
<dbReference type="Proteomes" id="UP000053237">
    <property type="component" value="Unassembled WGS sequence"/>
</dbReference>
<dbReference type="InParanoid" id="A0A024GBG5"/>
<sequence length="110" mass="13231">MRLSIVCEKQIANEINRYVFYQSQHIPFAKDTQQKQTNILKRLAFFVALEHFCRCQIARIGCFMASNILIICGSWRQNGEERLLGEQNQVVYDLFYIFLQYRWRTTETQR</sequence>
<reference evidence="1 2" key="1">
    <citation type="submission" date="2012-05" db="EMBL/GenBank/DDBJ databases">
        <title>Recombination and specialization in a pathogen metapopulation.</title>
        <authorList>
            <person name="Gardiner A."/>
            <person name="Kemen E."/>
            <person name="Schultz-Larsen T."/>
            <person name="MacLean D."/>
            <person name="Van Oosterhout C."/>
            <person name="Jones J.D.G."/>
        </authorList>
    </citation>
    <scope>NUCLEOTIDE SEQUENCE [LARGE SCALE GENOMIC DNA]</scope>
    <source>
        <strain evidence="1 2">Ac Nc2</strain>
    </source>
</reference>
<gene>
    <name evidence="1" type="ORF">BN9_044610</name>
</gene>
<proteinExistence type="predicted"/>
<organism evidence="1 2">
    <name type="scientific">Albugo candida</name>
    <dbReference type="NCBI Taxonomy" id="65357"/>
    <lineage>
        <taxon>Eukaryota</taxon>
        <taxon>Sar</taxon>
        <taxon>Stramenopiles</taxon>
        <taxon>Oomycota</taxon>
        <taxon>Peronosporomycetes</taxon>
        <taxon>Albuginales</taxon>
        <taxon>Albuginaceae</taxon>
        <taxon>Albugo</taxon>
    </lineage>
</organism>
<dbReference type="AlphaFoldDB" id="A0A024GBG5"/>
<dbReference type="EMBL" id="CAIX01000053">
    <property type="protein sequence ID" value="CCI43677.1"/>
    <property type="molecule type" value="Genomic_DNA"/>
</dbReference>
<comment type="caution">
    <text evidence="1">The sequence shown here is derived from an EMBL/GenBank/DDBJ whole genome shotgun (WGS) entry which is preliminary data.</text>
</comment>
<keyword evidence="2" id="KW-1185">Reference proteome</keyword>
<evidence type="ECO:0000313" key="1">
    <source>
        <dbReference type="EMBL" id="CCI43677.1"/>
    </source>
</evidence>
<protein>
    <submittedName>
        <fullName evidence="1">Uncharacterized protein</fullName>
    </submittedName>
</protein>